<keyword evidence="4" id="KW-0804">Transcription</keyword>
<evidence type="ECO:0000313" key="7">
    <source>
        <dbReference type="EMBL" id="KAJ8764339.1"/>
    </source>
</evidence>
<dbReference type="GO" id="GO:0005634">
    <property type="term" value="C:nucleus"/>
    <property type="evidence" value="ECO:0007669"/>
    <property type="project" value="UniProtKB-SubCell"/>
</dbReference>
<name>A0AAV8TEB5_9ROSI</name>
<gene>
    <name evidence="7" type="ORF">K2173_006079</name>
</gene>
<evidence type="ECO:0000313" key="8">
    <source>
        <dbReference type="Proteomes" id="UP001159364"/>
    </source>
</evidence>
<organism evidence="7 8">
    <name type="scientific">Erythroxylum novogranatense</name>
    <dbReference type="NCBI Taxonomy" id="1862640"/>
    <lineage>
        <taxon>Eukaryota</taxon>
        <taxon>Viridiplantae</taxon>
        <taxon>Streptophyta</taxon>
        <taxon>Embryophyta</taxon>
        <taxon>Tracheophyta</taxon>
        <taxon>Spermatophyta</taxon>
        <taxon>Magnoliopsida</taxon>
        <taxon>eudicotyledons</taxon>
        <taxon>Gunneridae</taxon>
        <taxon>Pentapetalae</taxon>
        <taxon>rosids</taxon>
        <taxon>fabids</taxon>
        <taxon>Malpighiales</taxon>
        <taxon>Erythroxylaceae</taxon>
        <taxon>Erythroxylum</taxon>
    </lineage>
</organism>
<dbReference type="PROSITE" id="PS50217">
    <property type="entry name" value="BZIP"/>
    <property type="match status" value="1"/>
</dbReference>
<protein>
    <recommendedName>
        <fullName evidence="6">BZIP domain-containing protein</fullName>
    </recommendedName>
</protein>
<dbReference type="SUPFAM" id="SSF57959">
    <property type="entry name" value="Leucine zipper domain"/>
    <property type="match status" value="1"/>
</dbReference>
<evidence type="ECO:0000256" key="4">
    <source>
        <dbReference type="ARBA" id="ARBA00023163"/>
    </source>
</evidence>
<dbReference type="PROSITE" id="PS00036">
    <property type="entry name" value="BZIP_BASIC"/>
    <property type="match status" value="1"/>
</dbReference>
<comment type="subcellular location">
    <subcellularLocation>
        <location evidence="1">Nucleus</location>
    </subcellularLocation>
</comment>
<accession>A0AAV8TEB5</accession>
<sequence>MASSSGVSSGSSLLRNSSYSEDLYQIMDQRKRKRIISNRESARRSRMRKQKHLDDLTAQVSQLGKENNEIMWNMNVSTQLLLSVEAENSVLRAQLAELSHRLGSLNEIISYVNQSRIGVFGTDNEQISDAYNYCFMNPWNVSNQPVKDMIMY</sequence>
<dbReference type="Gene3D" id="1.20.5.170">
    <property type="match status" value="1"/>
</dbReference>
<proteinExistence type="predicted"/>
<dbReference type="AlphaFoldDB" id="A0AAV8TEB5"/>
<feature type="domain" description="BZIP" evidence="6">
    <location>
        <begin position="28"/>
        <end position="70"/>
    </location>
</feature>
<comment type="caution">
    <text evidence="7">The sequence shown here is derived from an EMBL/GenBank/DDBJ whole genome shotgun (WGS) entry which is preliminary data.</text>
</comment>
<keyword evidence="5" id="KW-0539">Nucleus</keyword>
<dbReference type="EMBL" id="JAIWQS010000005">
    <property type="protein sequence ID" value="KAJ8764339.1"/>
    <property type="molecule type" value="Genomic_DNA"/>
</dbReference>
<dbReference type="Proteomes" id="UP001159364">
    <property type="component" value="Linkage Group LG05"/>
</dbReference>
<keyword evidence="3" id="KW-0238">DNA-binding</keyword>
<dbReference type="PANTHER" id="PTHR45764:SF76">
    <property type="entry name" value="OS02G0132500 PROTEIN"/>
    <property type="match status" value="1"/>
</dbReference>
<evidence type="ECO:0000256" key="1">
    <source>
        <dbReference type="ARBA" id="ARBA00004123"/>
    </source>
</evidence>
<dbReference type="Pfam" id="PF00170">
    <property type="entry name" value="bZIP_1"/>
    <property type="match status" value="1"/>
</dbReference>
<dbReference type="SMART" id="SM00338">
    <property type="entry name" value="BRLZ"/>
    <property type="match status" value="1"/>
</dbReference>
<dbReference type="GO" id="GO:0000976">
    <property type="term" value="F:transcription cis-regulatory region binding"/>
    <property type="evidence" value="ECO:0007669"/>
    <property type="project" value="TreeGrafter"/>
</dbReference>
<dbReference type="PANTHER" id="PTHR45764">
    <property type="entry name" value="BZIP TRANSCRIPTION FACTOR 44"/>
    <property type="match status" value="1"/>
</dbReference>
<dbReference type="GO" id="GO:0003700">
    <property type="term" value="F:DNA-binding transcription factor activity"/>
    <property type="evidence" value="ECO:0007669"/>
    <property type="project" value="InterPro"/>
</dbReference>
<evidence type="ECO:0000256" key="5">
    <source>
        <dbReference type="ARBA" id="ARBA00023242"/>
    </source>
</evidence>
<dbReference type="InterPro" id="IPR045314">
    <property type="entry name" value="bZIP_plant_GBF1"/>
</dbReference>
<evidence type="ECO:0000259" key="6">
    <source>
        <dbReference type="PROSITE" id="PS50217"/>
    </source>
</evidence>
<reference evidence="7 8" key="1">
    <citation type="submission" date="2021-09" db="EMBL/GenBank/DDBJ databases">
        <title>Genomic insights and catalytic innovation underlie evolution of tropane alkaloids biosynthesis.</title>
        <authorList>
            <person name="Wang Y.-J."/>
            <person name="Tian T."/>
            <person name="Huang J.-P."/>
            <person name="Huang S.-X."/>
        </authorList>
    </citation>
    <scope>NUCLEOTIDE SEQUENCE [LARGE SCALE GENOMIC DNA]</scope>
    <source>
        <strain evidence="7">KIB-2018</strain>
        <tissue evidence="7">Leaf</tissue>
    </source>
</reference>
<evidence type="ECO:0000256" key="3">
    <source>
        <dbReference type="ARBA" id="ARBA00023125"/>
    </source>
</evidence>
<dbReference type="GO" id="GO:0045893">
    <property type="term" value="P:positive regulation of DNA-templated transcription"/>
    <property type="evidence" value="ECO:0007669"/>
    <property type="project" value="TreeGrafter"/>
</dbReference>
<dbReference type="GO" id="GO:0046982">
    <property type="term" value="F:protein heterodimerization activity"/>
    <property type="evidence" value="ECO:0007669"/>
    <property type="project" value="UniProtKB-ARBA"/>
</dbReference>
<keyword evidence="8" id="KW-1185">Reference proteome</keyword>
<evidence type="ECO:0000256" key="2">
    <source>
        <dbReference type="ARBA" id="ARBA00023015"/>
    </source>
</evidence>
<dbReference type="InterPro" id="IPR046347">
    <property type="entry name" value="bZIP_sf"/>
</dbReference>
<keyword evidence="2" id="KW-0805">Transcription regulation</keyword>
<dbReference type="CDD" id="cd14702">
    <property type="entry name" value="bZIP_plant_GBF1"/>
    <property type="match status" value="1"/>
</dbReference>
<dbReference type="FunFam" id="1.20.5.170:FF:000020">
    <property type="entry name" value="BZIP transcription factor"/>
    <property type="match status" value="1"/>
</dbReference>
<dbReference type="InterPro" id="IPR004827">
    <property type="entry name" value="bZIP"/>
</dbReference>